<evidence type="ECO:0000313" key="3">
    <source>
        <dbReference type="EMBL" id="CAL4105620.1"/>
    </source>
</evidence>
<accession>A0AAV2QXU6</accession>
<evidence type="ECO:0000313" key="4">
    <source>
        <dbReference type="Proteomes" id="UP001497623"/>
    </source>
</evidence>
<dbReference type="InterPro" id="IPR035940">
    <property type="entry name" value="CAP_sf"/>
</dbReference>
<sequence length="113" mass="12688">KVAKGEEESGKSGPQPAGSNLRELRWNDELASVAKAWSQQCSPGHDCADCRSLCSRDYKVGQNILIRKNNNSEYNWGEVVKAFSYEVVNLPNYCIASYAQPENPDEPYSHYTQ</sequence>
<gene>
    <name evidence="3" type="ORF">MNOR_LOCUS18132</name>
</gene>
<dbReference type="InterPro" id="IPR014044">
    <property type="entry name" value="CAP_dom"/>
</dbReference>
<feature type="non-terminal residue" evidence="3">
    <location>
        <position position="1"/>
    </location>
</feature>
<evidence type="ECO:0000256" key="1">
    <source>
        <dbReference type="SAM" id="MobiDB-lite"/>
    </source>
</evidence>
<name>A0AAV2QXU6_MEGNR</name>
<dbReference type="Gene3D" id="3.40.33.10">
    <property type="entry name" value="CAP"/>
    <property type="match status" value="1"/>
</dbReference>
<evidence type="ECO:0000259" key="2">
    <source>
        <dbReference type="Pfam" id="PF00188"/>
    </source>
</evidence>
<dbReference type="EMBL" id="CAXKWB010012823">
    <property type="protein sequence ID" value="CAL4105620.1"/>
    <property type="molecule type" value="Genomic_DNA"/>
</dbReference>
<dbReference type="SUPFAM" id="SSF55797">
    <property type="entry name" value="PR-1-like"/>
    <property type="match status" value="1"/>
</dbReference>
<dbReference type="Pfam" id="PF00188">
    <property type="entry name" value="CAP"/>
    <property type="match status" value="1"/>
</dbReference>
<comment type="caution">
    <text evidence="3">The sequence shown here is derived from an EMBL/GenBank/DDBJ whole genome shotgun (WGS) entry which is preliminary data.</text>
</comment>
<protein>
    <recommendedName>
        <fullName evidence="2">SCP domain-containing protein</fullName>
    </recommendedName>
</protein>
<keyword evidence="4" id="KW-1185">Reference proteome</keyword>
<dbReference type="AlphaFoldDB" id="A0AAV2QXU6"/>
<proteinExistence type="predicted"/>
<feature type="region of interest" description="Disordered" evidence="1">
    <location>
        <begin position="1"/>
        <end position="22"/>
    </location>
</feature>
<dbReference type="Proteomes" id="UP001497623">
    <property type="component" value="Unassembled WGS sequence"/>
</dbReference>
<dbReference type="CDD" id="cd05380">
    <property type="entry name" value="CAP_euk"/>
    <property type="match status" value="1"/>
</dbReference>
<feature type="domain" description="SCP" evidence="2">
    <location>
        <begin position="18"/>
        <end position="87"/>
    </location>
</feature>
<reference evidence="3 4" key="1">
    <citation type="submission" date="2024-05" db="EMBL/GenBank/DDBJ databases">
        <authorList>
            <person name="Wallberg A."/>
        </authorList>
    </citation>
    <scope>NUCLEOTIDE SEQUENCE [LARGE SCALE GENOMIC DNA]</scope>
</reference>
<organism evidence="3 4">
    <name type="scientific">Meganyctiphanes norvegica</name>
    <name type="common">Northern krill</name>
    <name type="synonym">Thysanopoda norvegica</name>
    <dbReference type="NCBI Taxonomy" id="48144"/>
    <lineage>
        <taxon>Eukaryota</taxon>
        <taxon>Metazoa</taxon>
        <taxon>Ecdysozoa</taxon>
        <taxon>Arthropoda</taxon>
        <taxon>Crustacea</taxon>
        <taxon>Multicrustacea</taxon>
        <taxon>Malacostraca</taxon>
        <taxon>Eumalacostraca</taxon>
        <taxon>Eucarida</taxon>
        <taxon>Euphausiacea</taxon>
        <taxon>Euphausiidae</taxon>
        <taxon>Meganyctiphanes</taxon>
    </lineage>
</organism>
<feature type="non-terminal residue" evidence="3">
    <location>
        <position position="113"/>
    </location>
</feature>
<feature type="compositionally biased region" description="Basic and acidic residues" evidence="1">
    <location>
        <begin position="1"/>
        <end position="10"/>
    </location>
</feature>